<dbReference type="RefSeq" id="WP_111397162.1">
    <property type="nucleotide sequence ID" value="NZ_QKYU01000005.1"/>
</dbReference>
<keyword evidence="1" id="KW-0812">Transmembrane</keyword>
<organism evidence="2 3">
    <name type="scientific">Humitalea rosea</name>
    <dbReference type="NCBI Taxonomy" id="990373"/>
    <lineage>
        <taxon>Bacteria</taxon>
        <taxon>Pseudomonadati</taxon>
        <taxon>Pseudomonadota</taxon>
        <taxon>Alphaproteobacteria</taxon>
        <taxon>Acetobacterales</taxon>
        <taxon>Roseomonadaceae</taxon>
        <taxon>Humitalea</taxon>
    </lineage>
</organism>
<reference evidence="2 3" key="1">
    <citation type="submission" date="2018-06" db="EMBL/GenBank/DDBJ databases">
        <title>Genomic Encyclopedia of Archaeal and Bacterial Type Strains, Phase II (KMG-II): from individual species to whole genera.</title>
        <authorList>
            <person name="Goeker M."/>
        </authorList>
    </citation>
    <scope>NUCLEOTIDE SEQUENCE [LARGE SCALE GENOMIC DNA]</scope>
    <source>
        <strain evidence="2 3">DSM 24525</strain>
    </source>
</reference>
<keyword evidence="1" id="KW-0472">Membrane</keyword>
<feature type="transmembrane region" description="Helical" evidence="1">
    <location>
        <begin position="87"/>
        <end position="106"/>
    </location>
</feature>
<comment type="caution">
    <text evidence="2">The sequence shown here is derived from an EMBL/GenBank/DDBJ whole genome shotgun (WGS) entry which is preliminary data.</text>
</comment>
<dbReference type="Proteomes" id="UP000249688">
    <property type="component" value="Unassembled WGS sequence"/>
</dbReference>
<accession>A0A2W7IM85</accession>
<protein>
    <recommendedName>
        <fullName evidence="4">DoxX-like protein</fullName>
    </recommendedName>
</protein>
<keyword evidence="1" id="KW-1133">Transmembrane helix</keyword>
<evidence type="ECO:0000313" key="2">
    <source>
        <dbReference type="EMBL" id="PZW48270.1"/>
    </source>
</evidence>
<dbReference type="AlphaFoldDB" id="A0A2W7IM85"/>
<dbReference type="EMBL" id="QKYU01000005">
    <property type="protein sequence ID" value="PZW48270.1"/>
    <property type="molecule type" value="Genomic_DNA"/>
</dbReference>
<evidence type="ECO:0000313" key="3">
    <source>
        <dbReference type="Proteomes" id="UP000249688"/>
    </source>
</evidence>
<feature type="transmembrane region" description="Helical" evidence="1">
    <location>
        <begin position="63"/>
        <end position="81"/>
    </location>
</feature>
<evidence type="ECO:0000256" key="1">
    <source>
        <dbReference type="SAM" id="Phobius"/>
    </source>
</evidence>
<evidence type="ECO:0008006" key="4">
    <source>
        <dbReference type="Google" id="ProtNLM"/>
    </source>
</evidence>
<feature type="transmembrane region" description="Helical" evidence="1">
    <location>
        <begin position="36"/>
        <end position="56"/>
    </location>
</feature>
<name>A0A2W7IM85_9PROT</name>
<sequence>MIRAPTPAAALALLARLGLASPYLLGGWNALPRLAASPLDAAVILLQCGGAMALVAGGQAAGVGAAALAGFTLIGVAWAETGPAPHQGAMSSDLAIVGGLILAALASRKDAKPRTDA</sequence>
<proteinExistence type="predicted"/>
<keyword evidence="3" id="KW-1185">Reference proteome</keyword>
<gene>
    <name evidence="2" type="ORF">C8P66_10517</name>
</gene>